<sequence length="405" mass="46268">MIYLITGAIGTGKTTWVVDQLIQQHEKNEKFKKDGELDKVRLIFANIDGLKVPHQPVPDDWRETPKNSIIAWDECHKIQIFQPNRKQLHDDERIIALNESRHTGHDLYFITQAPKFLHQHVRGLCNIHYHFHNPMGLGASTVFMWRHGNTTSPDSQASKNLAESEFIYSFKKDVQKNFESIEEDAQHTRKVRIPRKLILMCLALVGMISLMGYLLSKKETTGVITGENYKQTTAAQNLENGTKALNEMQNFGQGKQTDLSVECRKGINIEKPECVKWFNDLTKNGGSAPDPDKQVVHYDVNNPYSSSDEIQKNLTYQVSAKPVFSGCVYANGRYTAYTQQGTKIHSMSQADCERLIVDADRPFNYFAQQKEQQQPQQQQNVQQQVKAPTAEELAKYEEAKRLGLI</sequence>
<evidence type="ECO:0000259" key="2">
    <source>
        <dbReference type="Pfam" id="PF05707"/>
    </source>
</evidence>
<keyword evidence="1" id="KW-0812">Transmembrane</keyword>
<dbReference type="Pfam" id="PF05707">
    <property type="entry name" value="Zot"/>
    <property type="match status" value="1"/>
</dbReference>
<organism evidence="3 4">
    <name type="scientific">Acinetobacter proteolyticus</name>
    <dbReference type="NCBI Taxonomy" id="1776741"/>
    <lineage>
        <taxon>Bacteria</taxon>
        <taxon>Pseudomonadati</taxon>
        <taxon>Pseudomonadota</taxon>
        <taxon>Gammaproteobacteria</taxon>
        <taxon>Moraxellales</taxon>
        <taxon>Moraxellaceae</taxon>
        <taxon>Acinetobacter</taxon>
    </lineage>
</organism>
<feature type="transmembrane region" description="Helical" evidence="1">
    <location>
        <begin position="197"/>
        <end position="215"/>
    </location>
</feature>
<gene>
    <name evidence="3" type="ORF">CW311_19415</name>
</gene>
<dbReference type="Proteomes" id="UP000233553">
    <property type="component" value="Unassembled WGS sequence"/>
</dbReference>
<name>A0A2N0WA41_9GAMM</name>
<feature type="domain" description="Zona occludens toxin N-terminal" evidence="2">
    <location>
        <begin position="61"/>
        <end position="145"/>
    </location>
</feature>
<dbReference type="EMBL" id="PISJ01000023">
    <property type="protein sequence ID" value="PKF31324.1"/>
    <property type="molecule type" value="Genomic_DNA"/>
</dbReference>
<comment type="caution">
    <text evidence="3">The sequence shown here is derived from an EMBL/GenBank/DDBJ whole genome shotgun (WGS) entry which is preliminary data.</text>
</comment>
<protein>
    <recommendedName>
        <fullName evidence="2">Zona occludens toxin N-terminal domain-containing protein</fullName>
    </recommendedName>
</protein>
<accession>A0A2N0WA41</accession>
<dbReference type="AlphaFoldDB" id="A0A2N0WA41"/>
<dbReference type="RefSeq" id="WP_101237556.1">
    <property type="nucleotide sequence ID" value="NZ_PISJ01000023.1"/>
</dbReference>
<dbReference type="InterPro" id="IPR008900">
    <property type="entry name" value="Zot_N"/>
</dbReference>
<keyword evidence="1" id="KW-1133">Transmembrane helix</keyword>
<dbReference type="InterPro" id="IPR027417">
    <property type="entry name" value="P-loop_NTPase"/>
</dbReference>
<proteinExistence type="predicted"/>
<reference evidence="3 4" key="1">
    <citation type="submission" date="2017-12" db="EMBL/GenBank/DDBJ databases">
        <title>Draft Genome sequences of multiple microbial strains isolated from spacecraft associated surfaces.</title>
        <authorList>
            <person name="Seuylemezian A."/>
            <person name="Vaishampayan P."/>
            <person name="Venkateswaran K."/>
        </authorList>
    </citation>
    <scope>NUCLEOTIDE SEQUENCE [LARGE SCALE GENOMIC DNA]</scope>
    <source>
        <strain evidence="3 4">2P01AA</strain>
    </source>
</reference>
<evidence type="ECO:0000313" key="4">
    <source>
        <dbReference type="Proteomes" id="UP000233553"/>
    </source>
</evidence>
<evidence type="ECO:0000313" key="3">
    <source>
        <dbReference type="EMBL" id="PKF31324.1"/>
    </source>
</evidence>
<dbReference type="Gene3D" id="3.40.50.300">
    <property type="entry name" value="P-loop containing nucleotide triphosphate hydrolases"/>
    <property type="match status" value="1"/>
</dbReference>
<keyword evidence="1" id="KW-0472">Membrane</keyword>
<evidence type="ECO:0000256" key="1">
    <source>
        <dbReference type="SAM" id="Phobius"/>
    </source>
</evidence>